<dbReference type="AlphaFoldDB" id="A0A518G874"/>
<dbReference type="Gene3D" id="1.10.357.10">
    <property type="entry name" value="Tetracycline Repressor, domain 2"/>
    <property type="match status" value="1"/>
</dbReference>
<dbReference type="PROSITE" id="PS50977">
    <property type="entry name" value="HTH_TETR_2"/>
    <property type="match status" value="1"/>
</dbReference>
<name>A0A518G874_9BACT</name>
<sequence>MNQKSGHELFAGIESPRSTREKILFVATDLFYTYGFNAVGLEQILTEADLTKTTFYNHFESKDDLVEKAIQLRDEWETEAFLKAVRERGGYDPMALLLAIFDVMHEWFTGEQFRGCLFLMAVTEYPLKHHPAHKAGARHYLITQQEIEKIAAAAKIASPKEFSKQWTLLIIGAIAQHLMNPEQEAALAAKAIAETLLKNVTLK</sequence>
<evidence type="ECO:0000313" key="7">
    <source>
        <dbReference type="Proteomes" id="UP000318017"/>
    </source>
</evidence>
<gene>
    <name evidence="6" type="primary">yjdC</name>
    <name evidence="6" type="ORF">Q31a_31090</name>
</gene>
<dbReference type="InterPro" id="IPR009057">
    <property type="entry name" value="Homeodomain-like_sf"/>
</dbReference>
<dbReference type="InterPro" id="IPR001647">
    <property type="entry name" value="HTH_TetR"/>
</dbReference>
<keyword evidence="2 4" id="KW-0238">DNA-binding</keyword>
<keyword evidence="3" id="KW-0804">Transcription</keyword>
<feature type="domain" description="HTH tetR-type" evidence="5">
    <location>
        <begin position="17"/>
        <end position="77"/>
    </location>
</feature>
<evidence type="ECO:0000259" key="5">
    <source>
        <dbReference type="PROSITE" id="PS50977"/>
    </source>
</evidence>
<keyword evidence="7" id="KW-1185">Reference proteome</keyword>
<proteinExistence type="predicted"/>
<evidence type="ECO:0000313" key="6">
    <source>
        <dbReference type="EMBL" id="QDV24787.1"/>
    </source>
</evidence>
<protein>
    <submittedName>
        <fullName evidence="6">HTH-type transcriptional regulator YjdC</fullName>
    </submittedName>
</protein>
<evidence type="ECO:0000256" key="1">
    <source>
        <dbReference type="ARBA" id="ARBA00023015"/>
    </source>
</evidence>
<dbReference type="Proteomes" id="UP000318017">
    <property type="component" value="Chromosome"/>
</dbReference>
<dbReference type="OrthoDB" id="116240at2"/>
<feature type="DNA-binding region" description="H-T-H motif" evidence="4">
    <location>
        <begin position="40"/>
        <end position="59"/>
    </location>
</feature>
<dbReference type="PANTHER" id="PTHR47506">
    <property type="entry name" value="TRANSCRIPTIONAL REGULATORY PROTEIN"/>
    <property type="match status" value="1"/>
</dbReference>
<accession>A0A518G874</accession>
<reference evidence="6 7" key="1">
    <citation type="submission" date="2019-02" db="EMBL/GenBank/DDBJ databases">
        <title>Deep-cultivation of Planctomycetes and their phenomic and genomic characterization uncovers novel biology.</title>
        <authorList>
            <person name="Wiegand S."/>
            <person name="Jogler M."/>
            <person name="Boedeker C."/>
            <person name="Pinto D."/>
            <person name="Vollmers J."/>
            <person name="Rivas-Marin E."/>
            <person name="Kohn T."/>
            <person name="Peeters S.H."/>
            <person name="Heuer A."/>
            <person name="Rast P."/>
            <person name="Oberbeckmann S."/>
            <person name="Bunk B."/>
            <person name="Jeske O."/>
            <person name="Meyerdierks A."/>
            <person name="Storesund J.E."/>
            <person name="Kallscheuer N."/>
            <person name="Luecker S."/>
            <person name="Lage O.M."/>
            <person name="Pohl T."/>
            <person name="Merkel B.J."/>
            <person name="Hornburger P."/>
            <person name="Mueller R.-W."/>
            <person name="Bruemmer F."/>
            <person name="Labrenz M."/>
            <person name="Spormann A.M."/>
            <person name="Op den Camp H."/>
            <person name="Overmann J."/>
            <person name="Amann R."/>
            <person name="Jetten M.S.M."/>
            <person name="Mascher T."/>
            <person name="Medema M.H."/>
            <person name="Devos D.P."/>
            <person name="Kaster A.-K."/>
            <person name="Ovreas L."/>
            <person name="Rohde M."/>
            <person name="Galperin M.Y."/>
            <person name="Jogler C."/>
        </authorList>
    </citation>
    <scope>NUCLEOTIDE SEQUENCE [LARGE SCALE GENOMIC DNA]</scope>
    <source>
        <strain evidence="6 7">Q31a</strain>
    </source>
</reference>
<keyword evidence="1" id="KW-0805">Transcription regulation</keyword>
<dbReference type="PRINTS" id="PR00455">
    <property type="entry name" value="HTHTETR"/>
</dbReference>
<dbReference type="EMBL" id="CP036298">
    <property type="protein sequence ID" value="QDV24787.1"/>
    <property type="molecule type" value="Genomic_DNA"/>
</dbReference>
<dbReference type="SUPFAM" id="SSF48498">
    <property type="entry name" value="Tetracyclin repressor-like, C-terminal domain"/>
    <property type="match status" value="1"/>
</dbReference>
<evidence type="ECO:0000256" key="2">
    <source>
        <dbReference type="ARBA" id="ARBA00023125"/>
    </source>
</evidence>
<dbReference type="RefSeq" id="WP_145078937.1">
    <property type="nucleotide sequence ID" value="NZ_CP036298.1"/>
</dbReference>
<dbReference type="PANTHER" id="PTHR47506:SF3">
    <property type="entry name" value="HTH-TYPE TRANSCRIPTIONAL REGULATOR LMRA"/>
    <property type="match status" value="1"/>
</dbReference>
<organism evidence="6 7">
    <name type="scientific">Aureliella helgolandensis</name>
    <dbReference type="NCBI Taxonomy" id="2527968"/>
    <lineage>
        <taxon>Bacteria</taxon>
        <taxon>Pseudomonadati</taxon>
        <taxon>Planctomycetota</taxon>
        <taxon>Planctomycetia</taxon>
        <taxon>Pirellulales</taxon>
        <taxon>Pirellulaceae</taxon>
        <taxon>Aureliella</taxon>
    </lineage>
</organism>
<dbReference type="InterPro" id="IPR036271">
    <property type="entry name" value="Tet_transcr_reg_TetR-rel_C_sf"/>
</dbReference>
<dbReference type="SUPFAM" id="SSF46689">
    <property type="entry name" value="Homeodomain-like"/>
    <property type="match status" value="1"/>
</dbReference>
<dbReference type="Pfam" id="PF00440">
    <property type="entry name" value="TetR_N"/>
    <property type="match status" value="1"/>
</dbReference>
<evidence type="ECO:0000256" key="4">
    <source>
        <dbReference type="PROSITE-ProRule" id="PRU00335"/>
    </source>
</evidence>
<dbReference type="KEGG" id="ahel:Q31a_31090"/>
<dbReference type="GO" id="GO:0003677">
    <property type="term" value="F:DNA binding"/>
    <property type="evidence" value="ECO:0007669"/>
    <property type="project" value="UniProtKB-UniRule"/>
</dbReference>
<evidence type="ECO:0000256" key="3">
    <source>
        <dbReference type="ARBA" id="ARBA00023163"/>
    </source>
</evidence>